<evidence type="ECO:0000313" key="2">
    <source>
        <dbReference type="EMBL" id="MDQ0363066.1"/>
    </source>
</evidence>
<organism evidence="2 3">
    <name type="scientific">Breznakia pachnodae</name>
    <dbReference type="NCBI Taxonomy" id="265178"/>
    <lineage>
        <taxon>Bacteria</taxon>
        <taxon>Bacillati</taxon>
        <taxon>Bacillota</taxon>
        <taxon>Erysipelotrichia</taxon>
        <taxon>Erysipelotrichales</taxon>
        <taxon>Erysipelotrichaceae</taxon>
        <taxon>Breznakia</taxon>
    </lineage>
</organism>
<dbReference type="EMBL" id="JAUSUR010000009">
    <property type="protein sequence ID" value="MDQ0363066.1"/>
    <property type="molecule type" value="Genomic_DNA"/>
</dbReference>
<proteinExistence type="predicted"/>
<keyword evidence="3" id="KW-1185">Reference proteome</keyword>
<reference evidence="2 3" key="1">
    <citation type="submission" date="2023-07" db="EMBL/GenBank/DDBJ databases">
        <title>Genomic Encyclopedia of Type Strains, Phase IV (KMG-IV): sequencing the most valuable type-strain genomes for metagenomic binning, comparative biology and taxonomic classification.</title>
        <authorList>
            <person name="Goeker M."/>
        </authorList>
    </citation>
    <scope>NUCLEOTIDE SEQUENCE [LARGE SCALE GENOMIC DNA]</scope>
    <source>
        <strain evidence="2 3">DSM 16784</strain>
    </source>
</reference>
<dbReference type="InterPro" id="IPR050270">
    <property type="entry name" value="DegV_domain_contain"/>
</dbReference>
<accession>A0ABU0E8K9</accession>
<keyword evidence="1" id="KW-0446">Lipid-binding</keyword>
<dbReference type="PANTHER" id="PTHR33434">
    <property type="entry name" value="DEGV DOMAIN-CONTAINING PROTEIN DR_1986-RELATED"/>
    <property type="match status" value="1"/>
</dbReference>
<gene>
    <name evidence="2" type="ORF">J2S15_003827</name>
</gene>
<sequence length="287" mass="32071">MEKKLTEIVILTESGGDIPKDIEKEYGIVVLPMHVIMNGKDYEDGSFPIEQIGEYYKQTGNIPTTSATNIGQYMEAYDDIHNKYPNKIILHLCYSAITTATYQNSIAASENRDYVMHIDTKAVSGGQAFIVYRVAQYIRENPDDSIANLEKYISELITKVHMSFIPGNLDFLKAGGRVSNVAYLGANILGLKPVIDIVDGKLIGTRKFRGRDFERLCKKLVKENTEKFSPDYSELFLISNYGLSEETLDNISTYSESLGFKNIRWLKAGGVITTHSGPGCFGVVFSE</sequence>
<dbReference type="Pfam" id="PF02645">
    <property type="entry name" value="DegV"/>
    <property type="match status" value="1"/>
</dbReference>
<dbReference type="Gene3D" id="3.40.50.10170">
    <property type="match status" value="1"/>
</dbReference>
<dbReference type="RefSeq" id="WP_307411578.1">
    <property type="nucleotide sequence ID" value="NZ_JAUSUR010000009.1"/>
</dbReference>
<evidence type="ECO:0000313" key="3">
    <source>
        <dbReference type="Proteomes" id="UP001230220"/>
    </source>
</evidence>
<dbReference type="InterPro" id="IPR043168">
    <property type="entry name" value="DegV_C"/>
</dbReference>
<dbReference type="PROSITE" id="PS51482">
    <property type="entry name" value="DEGV"/>
    <property type="match status" value="1"/>
</dbReference>
<protein>
    <submittedName>
        <fullName evidence="2">DegV family protein with EDD domain</fullName>
    </submittedName>
</protein>
<dbReference type="SUPFAM" id="SSF82549">
    <property type="entry name" value="DAK1/DegV-like"/>
    <property type="match status" value="1"/>
</dbReference>
<comment type="caution">
    <text evidence="2">The sequence shown here is derived from an EMBL/GenBank/DDBJ whole genome shotgun (WGS) entry which is preliminary data.</text>
</comment>
<evidence type="ECO:0000256" key="1">
    <source>
        <dbReference type="ARBA" id="ARBA00023121"/>
    </source>
</evidence>
<dbReference type="Gene3D" id="3.30.1180.10">
    <property type="match status" value="1"/>
</dbReference>
<name>A0ABU0E8K9_9FIRM</name>
<dbReference type="PANTHER" id="PTHR33434:SF2">
    <property type="entry name" value="FATTY ACID-BINDING PROTEIN TM_1468"/>
    <property type="match status" value="1"/>
</dbReference>
<dbReference type="Proteomes" id="UP001230220">
    <property type="component" value="Unassembled WGS sequence"/>
</dbReference>
<dbReference type="InterPro" id="IPR003797">
    <property type="entry name" value="DegV"/>
</dbReference>
<dbReference type="NCBIfam" id="TIGR00762">
    <property type="entry name" value="DegV"/>
    <property type="match status" value="1"/>
</dbReference>